<reference evidence="2 3" key="1">
    <citation type="submission" date="2024-03" db="EMBL/GenBank/DDBJ databases">
        <authorList>
            <person name="Jo J.-H."/>
        </authorList>
    </citation>
    <scope>NUCLEOTIDE SEQUENCE [LARGE SCALE GENOMIC DNA]</scope>
    <source>
        <strain evidence="2 3">PS1R-30</strain>
    </source>
</reference>
<name>A0ABU8S000_9SPHN</name>
<feature type="region of interest" description="Disordered" evidence="1">
    <location>
        <begin position="23"/>
        <end position="49"/>
    </location>
</feature>
<dbReference type="RefSeq" id="WP_339588538.1">
    <property type="nucleotide sequence ID" value="NZ_JBBHJZ010000004.1"/>
</dbReference>
<dbReference type="Proteomes" id="UP001361239">
    <property type="component" value="Unassembled WGS sequence"/>
</dbReference>
<protein>
    <recommendedName>
        <fullName evidence="4">Argininosuccinate lyase</fullName>
    </recommendedName>
</protein>
<dbReference type="PROSITE" id="PS51257">
    <property type="entry name" value="PROKAR_LIPOPROTEIN"/>
    <property type="match status" value="1"/>
</dbReference>
<evidence type="ECO:0000313" key="2">
    <source>
        <dbReference type="EMBL" id="MEJ5978597.1"/>
    </source>
</evidence>
<keyword evidence="3" id="KW-1185">Reference proteome</keyword>
<gene>
    <name evidence="2" type="ORF">WG901_18235</name>
</gene>
<accession>A0ABU8S000</accession>
<evidence type="ECO:0000256" key="1">
    <source>
        <dbReference type="SAM" id="MobiDB-lite"/>
    </source>
</evidence>
<sequence>MRVVAALAIVLALSACGVRRDLKPAAGKALPPAPYGREEPRSANGLLKPHVQAAPARTVELRQRSEERADDPFDLPPSE</sequence>
<proteinExistence type="predicted"/>
<comment type="caution">
    <text evidence="2">The sequence shown here is derived from an EMBL/GenBank/DDBJ whole genome shotgun (WGS) entry which is preliminary data.</text>
</comment>
<dbReference type="EMBL" id="JBBHJZ010000004">
    <property type="protein sequence ID" value="MEJ5978597.1"/>
    <property type="molecule type" value="Genomic_DNA"/>
</dbReference>
<evidence type="ECO:0008006" key="4">
    <source>
        <dbReference type="Google" id="ProtNLM"/>
    </source>
</evidence>
<organism evidence="2 3">
    <name type="scientific">Novosphingobium anseongense</name>
    <dbReference type="NCBI Taxonomy" id="3133436"/>
    <lineage>
        <taxon>Bacteria</taxon>
        <taxon>Pseudomonadati</taxon>
        <taxon>Pseudomonadota</taxon>
        <taxon>Alphaproteobacteria</taxon>
        <taxon>Sphingomonadales</taxon>
        <taxon>Sphingomonadaceae</taxon>
        <taxon>Novosphingobium</taxon>
    </lineage>
</organism>
<evidence type="ECO:0000313" key="3">
    <source>
        <dbReference type="Proteomes" id="UP001361239"/>
    </source>
</evidence>